<dbReference type="OrthoDB" id="9810066at2"/>
<keyword evidence="2" id="KW-0808">Transferase</keyword>
<dbReference type="Gene3D" id="3.30.1310.20">
    <property type="entry name" value="PRTase-like"/>
    <property type="match status" value="1"/>
</dbReference>
<dbReference type="AlphaFoldDB" id="A0A497XW19"/>
<accession>A0A497XW19</accession>
<keyword evidence="2" id="KW-0328">Glycosyltransferase</keyword>
<dbReference type="RefSeq" id="WP_121011581.1">
    <property type="nucleotide sequence ID" value="NZ_RCCJ01000001.1"/>
</dbReference>
<dbReference type="EMBL" id="RCCJ01000001">
    <property type="protein sequence ID" value="RLJ70973.1"/>
    <property type="molecule type" value="Genomic_DNA"/>
</dbReference>
<gene>
    <name evidence="2" type="ORF">BCF55_1262</name>
</gene>
<dbReference type="CDD" id="cd06223">
    <property type="entry name" value="PRTases_typeI"/>
    <property type="match status" value="1"/>
</dbReference>
<dbReference type="GO" id="GO:0016757">
    <property type="term" value="F:glycosyltransferase activity"/>
    <property type="evidence" value="ECO:0007669"/>
    <property type="project" value="UniProtKB-KW"/>
</dbReference>
<organism evidence="2 3">
    <name type="scientific">Hydrogenivirga caldilitoris</name>
    <dbReference type="NCBI Taxonomy" id="246264"/>
    <lineage>
        <taxon>Bacteria</taxon>
        <taxon>Pseudomonadati</taxon>
        <taxon>Aquificota</taxon>
        <taxon>Aquificia</taxon>
        <taxon>Aquificales</taxon>
        <taxon>Aquificaceae</taxon>
        <taxon>Hydrogenivirga</taxon>
    </lineage>
</organism>
<evidence type="ECO:0000313" key="3">
    <source>
        <dbReference type="Proteomes" id="UP000267841"/>
    </source>
</evidence>
<proteinExistence type="predicted"/>
<protein>
    <submittedName>
        <fullName evidence="2">Putative phosphoribosyltransferase</fullName>
    </submittedName>
</protein>
<dbReference type="Pfam" id="PF00156">
    <property type="entry name" value="Pribosyltran"/>
    <property type="match status" value="1"/>
</dbReference>
<evidence type="ECO:0000313" key="2">
    <source>
        <dbReference type="EMBL" id="RLJ70973.1"/>
    </source>
</evidence>
<name>A0A497XW19_9AQUI</name>
<comment type="caution">
    <text evidence="2">The sequence shown here is derived from an EMBL/GenBank/DDBJ whole genome shotgun (WGS) entry which is preliminary data.</text>
</comment>
<dbReference type="SUPFAM" id="SSF53271">
    <property type="entry name" value="PRTase-like"/>
    <property type="match status" value="1"/>
</dbReference>
<feature type="domain" description="Phosphoribosyltransferase" evidence="1">
    <location>
        <begin position="9"/>
        <end position="167"/>
    </location>
</feature>
<keyword evidence="3" id="KW-1185">Reference proteome</keyword>
<dbReference type="Proteomes" id="UP000267841">
    <property type="component" value="Unassembled WGS sequence"/>
</dbReference>
<sequence>MIFESREEAGSLLAEALRDKIHPDDRPIILAIPRGGIPIAYSVSQKLQIPMSIVVVRKLGLPWNEEAGFGAIDSDGETYLDQELVSYAKLDEKTIESIAKKELEELKERERKFLPNGYPELSGREVIVVDDGVATGYTAVASAGFAKKRGAKRVIVAVPVCPKGTAKRFMGYADEFICYHSSSEMSFAVGMFYKDFHQLSDEETLSYIEKAKEAGLWEPR</sequence>
<reference evidence="2 3" key="1">
    <citation type="submission" date="2018-10" db="EMBL/GenBank/DDBJ databases">
        <title>Genomic Encyclopedia of Archaeal and Bacterial Type Strains, Phase II (KMG-II): from individual species to whole genera.</title>
        <authorList>
            <person name="Goeker M."/>
        </authorList>
    </citation>
    <scope>NUCLEOTIDE SEQUENCE [LARGE SCALE GENOMIC DNA]</scope>
    <source>
        <strain evidence="2 3">DSM 16510</strain>
    </source>
</reference>
<evidence type="ECO:0000259" key="1">
    <source>
        <dbReference type="Pfam" id="PF00156"/>
    </source>
</evidence>
<dbReference type="Gene3D" id="3.40.50.2020">
    <property type="match status" value="1"/>
</dbReference>
<dbReference type="InterPro" id="IPR000836">
    <property type="entry name" value="PRTase_dom"/>
</dbReference>
<dbReference type="InterPro" id="IPR029057">
    <property type="entry name" value="PRTase-like"/>
</dbReference>